<keyword evidence="2" id="KW-1185">Reference proteome</keyword>
<evidence type="ECO:0008006" key="3">
    <source>
        <dbReference type="Google" id="ProtNLM"/>
    </source>
</evidence>
<gene>
    <name evidence="1" type="ORF">JTE90_002798</name>
</gene>
<evidence type="ECO:0000313" key="1">
    <source>
        <dbReference type="EMBL" id="KAG8175404.1"/>
    </source>
</evidence>
<organism evidence="1 2">
    <name type="scientific">Oedothorax gibbosus</name>
    <dbReference type="NCBI Taxonomy" id="931172"/>
    <lineage>
        <taxon>Eukaryota</taxon>
        <taxon>Metazoa</taxon>
        <taxon>Ecdysozoa</taxon>
        <taxon>Arthropoda</taxon>
        <taxon>Chelicerata</taxon>
        <taxon>Arachnida</taxon>
        <taxon>Araneae</taxon>
        <taxon>Araneomorphae</taxon>
        <taxon>Entelegynae</taxon>
        <taxon>Araneoidea</taxon>
        <taxon>Linyphiidae</taxon>
        <taxon>Erigoninae</taxon>
        <taxon>Oedothorax</taxon>
    </lineage>
</organism>
<dbReference type="Proteomes" id="UP000827092">
    <property type="component" value="Unassembled WGS sequence"/>
</dbReference>
<reference evidence="1 2" key="1">
    <citation type="journal article" date="2022" name="Nat. Ecol. Evol.">
        <title>A masculinizing supergene underlies an exaggerated male reproductive morph in a spider.</title>
        <authorList>
            <person name="Hendrickx F."/>
            <person name="De Corte Z."/>
            <person name="Sonet G."/>
            <person name="Van Belleghem S.M."/>
            <person name="Kostlbacher S."/>
            <person name="Vangestel C."/>
        </authorList>
    </citation>
    <scope>NUCLEOTIDE SEQUENCE [LARGE SCALE GENOMIC DNA]</scope>
    <source>
        <strain evidence="1">W744_W776</strain>
    </source>
</reference>
<dbReference type="EMBL" id="JAFNEN010001009">
    <property type="protein sequence ID" value="KAG8175404.1"/>
    <property type="molecule type" value="Genomic_DNA"/>
</dbReference>
<proteinExistence type="predicted"/>
<accession>A0AAV6TV98</accession>
<dbReference type="AlphaFoldDB" id="A0AAV6TV98"/>
<comment type="caution">
    <text evidence="1">The sequence shown here is derived from an EMBL/GenBank/DDBJ whole genome shotgun (WGS) entry which is preliminary data.</text>
</comment>
<protein>
    <recommendedName>
        <fullName evidence="3">Reverse transcriptase</fullName>
    </recommendedName>
</protein>
<evidence type="ECO:0000313" key="2">
    <source>
        <dbReference type="Proteomes" id="UP000827092"/>
    </source>
</evidence>
<sequence length="377" mass="42719">MRTGEFSKEQLRQIDVKVSKFVKVTLNLVGPASAASNHYLYGASDADCLGLPCLEDELDGILVDSAFKLLTSRDPHVRRIAWSNLADQIQAWTASLDSRPDAKPAQVEAFLSDRGRSNLSFTWSAARNASRRLAVFWSCPEWGFISATFQEKTPQPADRRMLQRSIKTIMRSERALKLQKYPSQGIAMECIPASKWGNQFIRTGENIRFCDWSFIHKACLNLCNLNALRLSSPEEEVDKSCRRCGHHTENLPHVVSSCRPLFHLRTKQYDAVLDRLIKARRRSFRILGRNHDVDGSGLRPDLVLVQGDTDILIDVPDENRLTAFAYTRRDKATKYVHVTNNLQRTFSNVSNEAIIVGALGSWDRANDKVLRKFVNKG</sequence>
<name>A0AAV6TV98_9ARAC</name>